<accession>A0A1Z4LMF8</accession>
<protein>
    <submittedName>
        <fullName evidence="1">Uncharacterized protein</fullName>
    </submittedName>
</protein>
<dbReference type="Proteomes" id="UP000218418">
    <property type="component" value="Chromosome"/>
</dbReference>
<keyword evidence="2" id="KW-1185">Reference proteome</keyword>
<proteinExistence type="predicted"/>
<evidence type="ECO:0000313" key="2">
    <source>
        <dbReference type="Proteomes" id="UP000218418"/>
    </source>
</evidence>
<name>A0A1Z4LMF8_9CYAN</name>
<reference evidence="1 2" key="1">
    <citation type="submission" date="2017-06" db="EMBL/GenBank/DDBJ databases">
        <title>Genome sequencing of cyanobaciteial culture collection at National Institute for Environmental Studies (NIES).</title>
        <authorList>
            <person name="Hirose Y."/>
            <person name="Shimura Y."/>
            <person name="Fujisawa T."/>
            <person name="Nakamura Y."/>
            <person name="Kawachi M."/>
        </authorList>
    </citation>
    <scope>NUCLEOTIDE SEQUENCE [LARGE SCALE GENOMIC DNA]</scope>
    <source>
        <strain evidence="1 2">NIES-267</strain>
    </source>
</reference>
<dbReference type="AlphaFoldDB" id="A0A1Z4LMF8"/>
<dbReference type="EMBL" id="AP018227">
    <property type="protein sequence ID" value="BAY82379.1"/>
    <property type="molecule type" value="Genomic_DNA"/>
</dbReference>
<organism evidence="1 2">
    <name type="scientific">Calothrix parasitica NIES-267</name>
    <dbReference type="NCBI Taxonomy" id="1973488"/>
    <lineage>
        <taxon>Bacteria</taxon>
        <taxon>Bacillati</taxon>
        <taxon>Cyanobacteriota</taxon>
        <taxon>Cyanophyceae</taxon>
        <taxon>Nostocales</taxon>
        <taxon>Calotrichaceae</taxon>
        <taxon>Calothrix</taxon>
    </lineage>
</organism>
<gene>
    <name evidence="1" type="ORF">NIES267_18590</name>
</gene>
<sequence length="107" mass="11501">MSNIQIAIEGEDAVSATEELLQIPGISGNYTTPEEIEREGTIATVATIVGIVGGTLTIAEQIRKWYLEYKQSKSGKKIAKVLIVGKNGERLILEGATAEQIQKVLSS</sequence>
<evidence type="ECO:0000313" key="1">
    <source>
        <dbReference type="EMBL" id="BAY82379.1"/>
    </source>
</evidence>